<dbReference type="RefSeq" id="WP_016958183.1">
    <property type="nucleotide sequence ID" value="NZ_AJWN02000093.1"/>
</dbReference>
<dbReference type="PROSITE" id="PS01162">
    <property type="entry name" value="QOR_ZETA_CRYSTAL"/>
    <property type="match status" value="1"/>
</dbReference>
<dbReference type="InterPro" id="IPR036291">
    <property type="entry name" value="NAD(P)-bd_dom_sf"/>
</dbReference>
<comment type="caution">
    <text evidence="2">The sequence shown here is derived from an EMBL/GenBank/DDBJ whole genome shotgun (WGS) entry which is preliminary data.</text>
</comment>
<dbReference type="InterPro" id="IPR002364">
    <property type="entry name" value="Quin_OxRdtase/zeta-crystal_CS"/>
</dbReference>
<evidence type="ECO:0000259" key="1">
    <source>
        <dbReference type="SMART" id="SM00829"/>
    </source>
</evidence>
<feature type="domain" description="Enoyl reductase (ER)" evidence="1">
    <location>
        <begin position="13"/>
        <end position="307"/>
    </location>
</feature>
<organism evidence="2 3">
    <name type="scientific">Enterovibrio norvegicus FF-454</name>
    <dbReference type="NCBI Taxonomy" id="1185651"/>
    <lineage>
        <taxon>Bacteria</taxon>
        <taxon>Pseudomonadati</taxon>
        <taxon>Pseudomonadota</taxon>
        <taxon>Gammaproteobacteria</taxon>
        <taxon>Vibrionales</taxon>
        <taxon>Vibrionaceae</taxon>
        <taxon>Enterovibrio</taxon>
    </lineage>
</organism>
<dbReference type="GO" id="GO:0016491">
    <property type="term" value="F:oxidoreductase activity"/>
    <property type="evidence" value="ECO:0007669"/>
    <property type="project" value="InterPro"/>
</dbReference>
<dbReference type="InterPro" id="IPR011032">
    <property type="entry name" value="GroES-like_sf"/>
</dbReference>
<dbReference type="Pfam" id="PF13602">
    <property type="entry name" value="ADH_zinc_N_2"/>
    <property type="match status" value="1"/>
</dbReference>
<reference evidence="2 3" key="1">
    <citation type="journal article" date="2012" name="Science">
        <title>Ecological populations of bacteria act as socially cohesive units of antibiotic production and resistance.</title>
        <authorList>
            <person name="Cordero O.X."/>
            <person name="Wildschutte H."/>
            <person name="Kirkup B."/>
            <person name="Proehl S."/>
            <person name="Ngo L."/>
            <person name="Hussain F."/>
            <person name="Le Roux F."/>
            <person name="Mincer T."/>
            <person name="Polz M.F."/>
        </authorList>
    </citation>
    <scope>NUCLEOTIDE SEQUENCE [LARGE SCALE GENOMIC DNA]</scope>
    <source>
        <strain evidence="2 3">FF-454</strain>
    </source>
</reference>
<evidence type="ECO:0000313" key="2">
    <source>
        <dbReference type="EMBL" id="OEE58494.1"/>
    </source>
</evidence>
<dbReference type="GO" id="GO:0008270">
    <property type="term" value="F:zinc ion binding"/>
    <property type="evidence" value="ECO:0007669"/>
    <property type="project" value="InterPro"/>
</dbReference>
<dbReference type="EMBL" id="AJWN02000093">
    <property type="protein sequence ID" value="OEE58494.1"/>
    <property type="molecule type" value="Genomic_DNA"/>
</dbReference>
<dbReference type="SMART" id="SM00829">
    <property type="entry name" value="PKS_ER"/>
    <property type="match status" value="1"/>
</dbReference>
<name>A0A1E5BYZ4_9GAMM</name>
<dbReference type="CDD" id="cd05289">
    <property type="entry name" value="MDR_like_2"/>
    <property type="match status" value="1"/>
</dbReference>
<evidence type="ECO:0000313" key="3">
    <source>
        <dbReference type="Proteomes" id="UP000095039"/>
    </source>
</evidence>
<dbReference type="SUPFAM" id="SSF51735">
    <property type="entry name" value="NAD(P)-binding Rossmann-fold domains"/>
    <property type="match status" value="1"/>
</dbReference>
<proteinExistence type="predicted"/>
<dbReference type="PANTHER" id="PTHR44013:SF1">
    <property type="entry name" value="ZINC-TYPE ALCOHOL DEHYDROGENASE-LIKE PROTEIN C16A3.02C"/>
    <property type="match status" value="1"/>
</dbReference>
<dbReference type="InterPro" id="IPR052733">
    <property type="entry name" value="Chloroplast_QOR"/>
</dbReference>
<protein>
    <submittedName>
        <fullName evidence="2">NADPH:quinone reductase</fullName>
    </submittedName>
</protein>
<dbReference type="InterPro" id="IPR013154">
    <property type="entry name" value="ADH-like_N"/>
</dbReference>
<dbReference type="SUPFAM" id="SSF50129">
    <property type="entry name" value="GroES-like"/>
    <property type="match status" value="1"/>
</dbReference>
<dbReference type="Gene3D" id="3.40.50.720">
    <property type="entry name" value="NAD(P)-binding Rossmann-like Domain"/>
    <property type="match status" value="1"/>
</dbReference>
<keyword evidence="3" id="KW-1185">Reference proteome</keyword>
<sequence length="311" mass="32206">MSHNLQLAITAFGEPDTLKLQQTEIPEPTTDQVLVNVAYAGVNPVDAKTRAGLGWGAEKIKDSLPWVPGFDAAGTVVNAVGQYQAGDRVAGRIVEGGGYGQYLCANLDALSRIPESVSFQHAASLPVAGLTALQALELADLKAGESVLILAGAGGVGHIAIQLAKTMGATVYASCSDANLEFVSQLGAKALDYRASALDAQVTDIDVLIDLMGGDAGEAALACVKQGGRVITVPTITADRIIAAAKAKGIEAQGMLVKPNPVQMDALLAKVAAGELHVEIAKTYPLEHGVQAHIDIQSGRTRGKILLEMPQ</sequence>
<dbReference type="InterPro" id="IPR020843">
    <property type="entry name" value="ER"/>
</dbReference>
<dbReference type="AlphaFoldDB" id="A0A1E5BYZ4"/>
<dbReference type="PANTHER" id="PTHR44013">
    <property type="entry name" value="ZINC-TYPE ALCOHOL DEHYDROGENASE-LIKE PROTEIN C16A3.02C"/>
    <property type="match status" value="1"/>
</dbReference>
<accession>A0A1E5BYZ4</accession>
<dbReference type="Pfam" id="PF08240">
    <property type="entry name" value="ADH_N"/>
    <property type="match status" value="1"/>
</dbReference>
<gene>
    <name evidence="2" type="ORF">A1OK_15350</name>
</gene>
<dbReference type="Proteomes" id="UP000095039">
    <property type="component" value="Unassembled WGS sequence"/>
</dbReference>
<dbReference type="Gene3D" id="3.90.180.10">
    <property type="entry name" value="Medium-chain alcohol dehydrogenases, catalytic domain"/>
    <property type="match status" value="1"/>
</dbReference>